<dbReference type="Proteomes" id="UP000279029">
    <property type="component" value="Chromosome"/>
</dbReference>
<evidence type="ECO:0000256" key="5">
    <source>
        <dbReference type="PROSITE-ProRule" id="PRU00182"/>
    </source>
</evidence>
<keyword evidence="9" id="KW-1185">Reference proteome</keyword>
<keyword evidence="3 6" id="KW-0413">Isomerase</keyword>
<dbReference type="Pfam" id="PF01479">
    <property type="entry name" value="S4"/>
    <property type="match status" value="1"/>
</dbReference>
<dbReference type="EC" id="5.4.99.-" evidence="6"/>
<keyword evidence="5" id="KW-0694">RNA-binding</keyword>
<dbReference type="NCBIfam" id="TIGR00005">
    <property type="entry name" value="rluA_subfam"/>
    <property type="match status" value="1"/>
</dbReference>
<evidence type="ECO:0000256" key="6">
    <source>
        <dbReference type="RuleBase" id="RU362028"/>
    </source>
</evidence>
<evidence type="ECO:0000256" key="3">
    <source>
        <dbReference type="ARBA" id="ARBA00023235"/>
    </source>
</evidence>
<dbReference type="PROSITE" id="PS50889">
    <property type="entry name" value="S4"/>
    <property type="match status" value="1"/>
</dbReference>
<dbReference type="InterPro" id="IPR006225">
    <property type="entry name" value="PsdUridine_synth_RluC/D"/>
</dbReference>
<reference evidence="8 9" key="1">
    <citation type="submission" date="2018-09" db="EMBL/GenBank/DDBJ databases">
        <authorList>
            <person name="Postec A."/>
        </authorList>
    </citation>
    <scope>NUCLEOTIDE SEQUENCE [LARGE SCALE GENOMIC DNA]</scope>
    <source>
        <strain evidence="8">70B-A</strain>
    </source>
</reference>
<feature type="domain" description="RNA-binding S4" evidence="7">
    <location>
        <begin position="15"/>
        <end position="77"/>
    </location>
</feature>
<dbReference type="EMBL" id="LR130778">
    <property type="protein sequence ID" value="VDN45980.1"/>
    <property type="molecule type" value="Genomic_DNA"/>
</dbReference>
<dbReference type="SUPFAM" id="SSF55120">
    <property type="entry name" value="Pseudouridine synthase"/>
    <property type="match status" value="1"/>
</dbReference>
<dbReference type="InterPro" id="IPR020103">
    <property type="entry name" value="PsdUridine_synth_cat_dom_sf"/>
</dbReference>
<evidence type="ECO:0000256" key="4">
    <source>
        <dbReference type="PIRSR" id="PIRSR606225-1"/>
    </source>
</evidence>
<sequence length="307" mass="34862">MNNQEFIVSKEEIGERLDKYLTSKLSDVTRSHIQKWIVEGHVTINLLPVKSNYKVQLGDKVILTIPLVKDVAITPTPMRLDIVYEDPDLLIINKPVDMVVHPAPGHYEDTLVNGIMHHCKSSLSGINGELRPGIVHRIDKDTTGLLVVCKNDHSHVHVAEQLKEHKVDRLYEAIVYNNVKDEEGTIEGPIGRHPINRKKMAINFKNGKDAITHYKVLNRLEHGFTHIELKLETGRTHQIRVHMASINHPLLGDPLYGPRNSHMKLPGQMLHAKTLGFIHPSTGQYMSFTAQRPIDFENALLRLGYKK</sequence>
<evidence type="ECO:0000256" key="1">
    <source>
        <dbReference type="ARBA" id="ARBA00000073"/>
    </source>
</evidence>
<dbReference type="GO" id="GO:0120159">
    <property type="term" value="F:rRNA pseudouridine synthase activity"/>
    <property type="evidence" value="ECO:0007669"/>
    <property type="project" value="UniProtKB-ARBA"/>
</dbReference>
<dbReference type="InterPro" id="IPR050188">
    <property type="entry name" value="RluA_PseudoU_synthase"/>
</dbReference>
<evidence type="ECO:0000313" key="9">
    <source>
        <dbReference type="Proteomes" id="UP000279029"/>
    </source>
</evidence>
<dbReference type="InterPro" id="IPR002942">
    <property type="entry name" value="S4_RNA-bd"/>
</dbReference>
<dbReference type="InterPro" id="IPR036986">
    <property type="entry name" value="S4_RNA-bd_sf"/>
</dbReference>
<feature type="active site" evidence="4">
    <location>
        <position position="139"/>
    </location>
</feature>
<dbReference type="PROSITE" id="PS01129">
    <property type="entry name" value="PSI_RLU"/>
    <property type="match status" value="1"/>
</dbReference>
<dbReference type="GO" id="GO:0003723">
    <property type="term" value="F:RNA binding"/>
    <property type="evidence" value="ECO:0007669"/>
    <property type="project" value="UniProtKB-KW"/>
</dbReference>
<evidence type="ECO:0000259" key="7">
    <source>
        <dbReference type="SMART" id="SM00363"/>
    </source>
</evidence>
<comment type="catalytic activity">
    <reaction evidence="1 6">
        <text>a uridine in RNA = a pseudouridine in RNA</text>
        <dbReference type="Rhea" id="RHEA:48348"/>
        <dbReference type="Rhea" id="RHEA-COMP:12068"/>
        <dbReference type="Rhea" id="RHEA-COMP:12069"/>
        <dbReference type="ChEBI" id="CHEBI:65314"/>
        <dbReference type="ChEBI" id="CHEBI:65315"/>
    </reaction>
</comment>
<comment type="function">
    <text evidence="6">Responsible for synthesis of pseudouridine from uracil.</text>
</comment>
<dbReference type="PANTHER" id="PTHR21600">
    <property type="entry name" value="MITOCHONDRIAL RNA PSEUDOURIDINE SYNTHASE"/>
    <property type="match status" value="1"/>
</dbReference>
<organism evidence="8 9">
    <name type="scientific">Petrocella atlantisensis</name>
    <dbReference type="NCBI Taxonomy" id="2173034"/>
    <lineage>
        <taxon>Bacteria</taxon>
        <taxon>Bacillati</taxon>
        <taxon>Bacillota</taxon>
        <taxon>Clostridia</taxon>
        <taxon>Lachnospirales</taxon>
        <taxon>Vallitaleaceae</taxon>
        <taxon>Petrocella</taxon>
    </lineage>
</organism>
<keyword evidence="8" id="KW-0456">Lyase</keyword>
<dbReference type="SUPFAM" id="SSF55174">
    <property type="entry name" value="Alpha-L RNA-binding motif"/>
    <property type="match status" value="1"/>
</dbReference>
<gene>
    <name evidence="8" type="primary">rluD</name>
    <name evidence="8" type="ORF">PATL70BA_0138</name>
</gene>
<dbReference type="SMART" id="SM00363">
    <property type="entry name" value="S4"/>
    <property type="match status" value="1"/>
</dbReference>
<protein>
    <recommendedName>
        <fullName evidence="6">Pseudouridine synthase</fullName>
        <ecNumber evidence="6">5.4.99.-</ecNumber>
    </recommendedName>
</protein>
<dbReference type="OrthoDB" id="9773999at2"/>
<dbReference type="InterPro" id="IPR006145">
    <property type="entry name" value="PsdUridine_synth_RsuA/RluA"/>
</dbReference>
<proteinExistence type="inferred from homology"/>
<dbReference type="InterPro" id="IPR006224">
    <property type="entry name" value="PsdUridine_synth_RluA-like_CS"/>
</dbReference>
<evidence type="ECO:0000313" key="8">
    <source>
        <dbReference type="EMBL" id="VDN45980.1"/>
    </source>
</evidence>
<dbReference type="Gene3D" id="3.30.2350.10">
    <property type="entry name" value="Pseudouridine synthase"/>
    <property type="match status" value="1"/>
</dbReference>
<dbReference type="GO" id="GO:0000455">
    <property type="term" value="P:enzyme-directed rRNA pseudouridine synthesis"/>
    <property type="evidence" value="ECO:0007669"/>
    <property type="project" value="TreeGrafter"/>
</dbReference>
<dbReference type="KEGG" id="cbar:PATL70BA_0138"/>
<name>A0A3P7NXE7_9FIRM</name>
<dbReference type="AlphaFoldDB" id="A0A3P7NXE7"/>
<dbReference type="RefSeq" id="WP_125135563.1">
    <property type="nucleotide sequence ID" value="NZ_LR130778.1"/>
</dbReference>
<dbReference type="Pfam" id="PF00849">
    <property type="entry name" value="PseudoU_synth_2"/>
    <property type="match status" value="1"/>
</dbReference>
<accession>A0A3P7NXE7</accession>
<comment type="similarity">
    <text evidence="2 6">Belongs to the pseudouridine synthase RluA family.</text>
</comment>
<dbReference type="PANTHER" id="PTHR21600:SF44">
    <property type="entry name" value="RIBOSOMAL LARGE SUBUNIT PSEUDOURIDINE SYNTHASE D"/>
    <property type="match status" value="1"/>
</dbReference>
<dbReference type="CDD" id="cd00165">
    <property type="entry name" value="S4"/>
    <property type="match status" value="1"/>
</dbReference>
<dbReference type="CDD" id="cd02869">
    <property type="entry name" value="PseudoU_synth_RluA_like"/>
    <property type="match status" value="1"/>
</dbReference>
<dbReference type="Gene3D" id="3.10.290.10">
    <property type="entry name" value="RNA-binding S4 domain"/>
    <property type="match status" value="1"/>
</dbReference>
<dbReference type="GO" id="GO:0016829">
    <property type="term" value="F:lyase activity"/>
    <property type="evidence" value="ECO:0007669"/>
    <property type="project" value="UniProtKB-KW"/>
</dbReference>
<evidence type="ECO:0000256" key="2">
    <source>
        <dbReference type="ARBA" id="ARBA00010876"/>
    </source>
</evidence>